<evidence type="ECO:0000313" key="1">
    <source>
        <dbReference type="EMBL" id="AES80847.1"/>
    </source>
</evidence>
<dbReference type="HOGENOM" id="CLU_2350004_0_0_1"/>
<dbReference type="EMBL" id="CM001223">
    <property type="protein sequence ID" value="AES80847.1"/>
    <property type="molecule type" value="Genomic_DNA"/>
</dbReference>
<dbReference type="AlphaFoldDB" id="G7KZH0"/>
<keyword evidence="3" id="KW-1185">Reference proteome</keyword>
<accession>G7KZH0</accession>
<dbReference type="Proteomes" id="UP000002051">
    <property type="component" value="Unassembled WGS sequence"/>
</dbReference>
<dbReference type="InterPro" id="IPR036691">
    <property type="entry name" value="Endo/exonu/phosph_ase_sf"/>
</dbReference>
<evidence type="ECO:0000313" key="3">
    <source>
        <dbReference type="Proteomes" id="UP000002051"/>
    </source>
</evidence>
<evidence type="ECO:0000313" key="2">
    <source>
        <dbReference type="EnsemblPlants" id="AES80847"/>
    </source>
</evidence>
<organism evidence="1 3">
    <name type="scientific">Medicago truncatula</name>
    <name type="common">Barrel medic</name>
    <name type="synonym">Medicago tribuloides</name>
    <dbReference type="NCBI Taxonomy" id="3880"/>
    <lineage>
        <taxon>Eukaryota</taxon>
        <taxon>Viridiplantae</taxon>
        <taxon>Streptophyta</taxon>
        <taxon>Embryophyta</taxon>
        <taxon>Tracheophyta</taxon>
        <taxon>Spermatophyta</taxon>
        <taxon>Magnoliopsida</taxon>
        <taxon>eudicotyledons</taxon>
        <taxon>Gunneridae</taxon>
        <taxon>Pentapetalae</taxon>
        <taxon>rosids</taxon>
        <taxon>fabids</taxon>
        <taxon>Fabales</taxon>
        <taxon>Fabaceae</taxon>
        <taxon>Papilionoideae</taxon>
        <taxon>50 kb inversion clade</taxon>
        <taxon>NPAAA clade</taxon>
        <taxon>Hologalegina</taxon>
        <taxon>IRL clade</taxon>
        <taxon>Trifolieae</taxon>
        <taxon>Medicago</taxon>
    </lineage>
</organism>
<keyword evidence="1" id="KW-0540">Nuclease</keyword>
<reference evidence="2" key="3">
    <citation type="submission" date="2015-04" db="UniProtKB">
        <authorList>
            <consortium name="EnsemblPlants"/>
        </authorList>
    </citation>
    <scope>IDENTIFICATION</scope>
    <source>
        <strain evidence="2">cv. Jemalong A17</strain>
    </source>
</reference>
<sequence>MTKRMINFMCLHETKWVGEKEKESYRSRFKLWYTEKVRSRNVVCIIVDKEWMKDVMHVKMIGDQITTLKLIMEQHTFNVISAYAPQLGLEELLKERI</sequence>
<dbReference type="PaxDb" id="3880-AES80847"/>
<proteinExistence type="predicted"/>
<protein>
    <submittedName>
        <fullName evidence="1">Endonuclease-reverse transcriptase, putative</fullName>
    </submittedName>
</protein>
<dbReference type="GO" id="GO:0004519">
    <property type="term" value="F:endonuclease activity"/>
    <property type="evidence" value="ECO:0007669"/>
    <property type="project" value="UniProtKB-KW"/>
</dbReference>
<name>G7KZH0_MEDTR</name>
<reference evidence="1 3" key="1">
    <citation type="journal article" date="2011" name="Nature">
        <title>The Medicago genome provides insight into the evolution of rhizobial symbioses.</title>
        <authorList>
            <person name="Young N.D."/>
            <person name="Debelle F."/>
            <person name="Oldroyd G.E."/>
            <person name="Geurts R."/>
            <person name="Cannon S.B."/>
            <person name="Udvardi M.K."/>
            <person name="Benedito V.A."/>
            <person name="Mayer K.F."/>
            <person name="Gouzy J."/>
            <person name="Schoof H."/>
            <person name="Van de Peer Y."/>
            <person name="Proost S."/>
            <person name="Cook D.R."/>
            <person name="Meyers B.C."/>
            <person name="Spannagl M."/>
            <person name="Cheung F."/>
            <person name="De Mita S."/>
            <person name="Krishnakumar V."/>
            <person name="Gundlach H."/>
            <person name="Zhou S."/>
            <person name="Mudge J."/>
            <person name="Bharti A.K."/>
            <person name="Murray J.D."/>
            <person name="Naoumkina M.A."/>
            <person name="Rosen B."/>
            <person name="Silverstein K.A."/>
            <person name="Tang H."/>
            <person name="Rombauts S."/>
            <person name="Zhao P.X."/>
            <person name="Zhou P."/>
            <person name="Barbe V."/>
            <person name="Bardou P."/>
            <person name="Bechner M."/>
            <person name="Bellec A."/>
            <person name="Berger A."/>
            <person name="Berges H."/>
            <person name="Bidwell S."/>
            <person name="Bisseling T."/>
            <person name="Choisne N."/>
            <person name="Couloux A."/>
            <person name="Denny R."/>
            <person name="Deshpande S."/>
            <person name="Dai X."/>
            <person name="Doyle J.J."/>
            <person name="Dudez A.M."/>
            <person name="Farmer A.D."/>
            <person name="Fouteau S."/>
            <person name="Franken C."/>
            <person name="Gibelin C."/>
            <person name="Gish J."/>
            <person name="Goldstein S."/>
            <person name="Gonzalez A.J."/>
            <person name="Green P.J."/>
            <person name="Hallab A."/>
            <person name="Hartog M."/>
            <person name="Hua A."/>
            <person name="Humphray S.J."/>
            <person name="Jeong D.H."/>
            <person name="Jing Y."/>
            <person name="Jocker A."/>
            <person name="Kenton S.M."/>
            <person name="Kim D.J."/>
            <person name="Klee K."/>
            <person name="Lai H."/>
            <person name="Lang C."/>
            <person name="Lin S."/>
            <person name="Macmil S.L."/>
            <person name="Magdelenat G."/>
            <person name="Matthews L."/>
            <person name="McCorrison J."/>
            <person name="Monaghan E.L."/>
            <person name="Mun J.H."/>
            <person name="Najar F.Z."/>
            <person name="Nicholson C."/>
            <person name="Noirot C."/>
            <person name="O'Bleness M."/>
            <person name="Paule C.R."/>
            <person name="Poulain J."/>
            <person name="Prion F."/>
            <person name="Qin B."/>
            <person name="Qu C."/>
            <person name="Retzel E.F."/>
            <person name="Riddle C."/>
            <person name="Sallet E."/>
            <person name="Samain S."/>
            <person name="Samson N."/>
            <person name="Sanders I."/>
            <person name="Saurat O."/>
            <person name="Scarpelli C."/>
            <person name="Schiex T."/>
            <person name="Segurens B."/>
            <person name="Severin A.J."/>
            <person name="Sherrier D.J."/>
            <person name="Shi R."/>
            <person name="Sims S."/>
            <person name="Singer S.R."/>
            <person name="Sinharoy S."/>
            <person name="Sterck L."/>
            <person name="Viollet A."/>
            <person name="Wang B.B."/>
            <person name="Wang K."/>
            <person name="Wang M."/>
            <person name="Wang X."/>
            <person name="Warfsmann J."/>
            <person name="Weissenbach J."/>
            <person name="White D.D."/>
            <person name="White J.D."/>
            <person name="Wiley G.B."/>
            <person name="Wincker P."/>
            <person name="Xing Y."/>
            <person name="Yang L."/>
            <person name="Yao Z."/>
            <person name="Ying F."/>
            <person name="Zhai J."/>
            <person name="Zhou L."/>
            <person name="Zuber A."/>
            <person name="Denarie J."/>
            <person name="Dixon R.A."/>
            <person name="May G.D."/>
            <person name="Schwartz D.C."/>
            <person name="Rogers J."/>
            <person name="Quetier F."/>
            <person name="Town C.D."/>
            <person name="Roe B.A."/>
        </authorList>
    </citation>
    <scope>NUCLEOTIDE SEQUENCE [LARGE SCALE GENOMIC DNA]</scope>
    <source>
        <strain evidence="1">A17</strain>
        <strain evidence="2 3">cv. Jemalong A17</strain>
    </source>
</reference>
<keyword evidence="1" id="KW-0255">Endonuclease</keyword>
<gene>
    <name evidence="1" type="ordered locus">MTR_7g085770</name>
</gene>
<reference evidence="1 3" key="2">
    <citation type="journal article" date="2014" name="BMC Genomics">
        <title>An improved genome release (version Mt4.0) for the model legume Medicago truncatula.</title>
        <authorList>
            <person name="Tang H."/>
            <person name="Krishnakumar V."/>
            <person name="Bidwell S."/>
            <person name="Rosen B."/>
            <person name="Chan A."/>
            <person name="Zhou S."/>
            <person name="Gentzbittel L."/>
            <person name="Childs K.L."/>
            <person name="Yandell M."/>
            <person name="Gundlach H."/>
            <person name="Mayer K.F."/>
            <person name="Schwartz D.C."/>
            <person name="Town C.D."/>
        </authorList>
    </citation>
    <scope>GENOME REANNOTATION</scope>
    <source>
        <strain evidence="1">A17</strain>
        <strain evidence="2 3">cv. Jemalong A17</strain>
    </source>
</reference>
<keyword evidence="1" id="KW-0378">Hydrolase</keyword>
<dbReference type="EnsemblPlants" id="AES80847">
    <property type="protein sequence ID" value="AES80847"/>
    <property type="gene ID" value="MTR_7g085770"/>
</dbReference>
<dbReference type="OMA" id="INIACAE"/>
<dbReference type="Gene3D" id="3.60.10.10">
    <property type="entry name" value="Endonuclease/exonuclease/phosphatase"/>
    <property type="match status" value="1"/>
</dbReference>